<evidence type="ECO:0000313" key="1">
    <source>
        <dbReference type="EMBL" id="CAB4150375.1"/>
    </source>
</evidence>
<dbReference type="EMBL" id="LR796544">
    <property type="protein sequence ID" value="CAB4150375.1"/>
    <property type="molecule type" value="Genomic_DNA"/>
</dbReference>
<sequence>MFDHVFAHFVRQLGSASFSIDRSTLLVRFAGRPAVRIPLSVAEAEAAANGARALAEAIALVLTTAPALPSVPDASVSVLDAAPPSIPIVESKQNGSKSKSSSKK</sequence>
<accession>A0A6J5MT77</accession>
<name>A0A6J5MT77_9CAUD</name>
<organism evidence="1">
    <name type="scientific">uncultured Caudovirales phage</name>
    <dbReference type="NCBI Taxonomy" id="2100421"/>
    <lineage>
        <taxon>Viruses</taxon>
        <taxon>Duplodnaviria</taxon>
        <taxon>Heunggongvirae</taxon>
        <taxon>Uroviricota</taxon>
        <taxon>Caudoviricetes</taxon>
        <taxon>Peduoviridae</taxon>
        <taxon>Maltschvirus</taxon>
        <taxon>Maltschvirus maltsch</taxon>
    </lineage>
</organism>
<reference evidence="1" key="1">
    <citation type="submission" date="2020-04" db="EMBL/GenBank/DDBJ databases">
        <authorList>
            <person name="Chiriac C."/>
            <person name="Salcher M."/>
            <person name="Ghai R."/>
            <person name="Kavagutti S V."/>
        </authorList>
    </citation>
    <scope>NUCLEOTIDE SEQUENCE</scope>
</reference>
<gene>
    <name evidence="1" type="ORF">UFOVP567_23</name>
</gene>
<proteinExistence type="predicted"/>
<protein>
    <submittedName>
        <fullName evidence="1">Uncharacterized protein</fullName>
    </submittedName>
</protein>